<evidence type="ECO:0000313" key="2">
    <source>
        <dbReference type="EMBL" id="KAL3808013.1"/>
    </source>
</evidence>
<dbReference type="EMBL" id="JALLPB020000558">
    <property type="protein sequence ID" value="KAL3808013.1"/>
    <property type="molecule type" value="Genomic_DNA"/>
</dbReference>
<keyword evidence="3" id="KW-1185">Reference proteome</keyword>
<protein>
    <submittedName>
        <fullName evidence="2">Uncharacterized protein</fullName>
    </submittedName>
</protein>
<gene>
    <name evidence="2" type="ORF">ACHAXA_004966</name>
</gene>
<dbReference type="Proteomes" id="UP001530377">
    <property type="component" value="Unassembled WGS sequence"/>
</dbReference>
<reference evidence="2 3" key="1">
    <citation type="submission" date="2024-10" db="EMBL/GenBank/DDBJ databases">
        <title>Updated reference genomes for cyclostephanoid diatoms.</title>
        <authorList>
            <person name="Roberts W.R."/>
            <person name="Alverson A.J."/>
        </authorList>
    </citation>
    <scope>NUCLEOTIDE SEQUENCE [LARGE SCALE GENOMIC DNA]</scope>
    <source>
        <strain evidence="2 3">AJA228-03</strain>
    </source>
</reference>
<sequence length="1259" mass="140313">MAGAMRSVIRALDVVEAKLRSLLDSDVIVTSIPTDGMIRDWSDHRRDLTRPLLSHFSLSDAGASSSIGRREVWGPSRHAFLGDLESLMGLMLFDGVKETSTKEMTKTTMAKTSSMVGGGEGMAINPDEWHDRVRCIVSSMDVLARRLDGGAEKYHSTSTSWSTSPMKTTMTYPMCSSLSRNVATSSAINAASPSVADVARSYVERVLLRGGDGSSTAHRGDPSLPNRRRGGEWTEGSLSATERTVGEEDLGLRVEPLDLRSVIDDEGGERDHPTPPWIWEGQGPADEIEVDAFRLAMAFGSNAAADYDNNATEGGTKASARKTIERRLETLVRKVKNVGLGRHYTGPNINGAPFYLESLLRTLMRPPDPGVWSRLIEESGGADIALTLRRGRTSLVSFLIAIDSPGWKDAVALLASSPVPSYLGYLSPSEDFRSSRRREKEQVVHRTSYFLPAVESGDKTLPPSPMVTEVGLSMCVRNFLHGDVPRGGSQASYASGEGKSGGVEVFRNFGPLQSACTNSCEKSLRFIRAPLADANELAFDLFDLTLRLAADDDSEHESKPFPLRLATPSASESLAIILRVVLDHSDWLSPVAIAPRYRFVLQRIIISFHCLGEEINVLKRPSDNSAESHNEDFRLWSKRASFLIEATKIPNRGKIALFTTQFMIMICSRKWNGSFQNPNQSHFYDRLQLDKSSSFWVEIDRIDTNVSSDVLARVLDRNFATSFLLPLAFRCTLLLATSSIPSDRNESISAETQGVQSVQSLIMILSSVLDVLADNGLLRGCIHMGWAVRILAASISHFIYGEDYHFRNREKKTLSDCNDGSNSVWECLSCQLNNLYFSIWGIDWHSYISLCDSQTSAQKCIYYESKGNTRMMVLLPPLDIFFASLIEFVCNLRSQPDGVEGFCQFNAIILFDFYMRGLKRCTRPTSGCDDIGFSYQCEFSLLSYWLAALTSNLQEIVCHQVFGKGNNIERNEKAVEALTEEVLNDLTTPLLKALHRHIMGRMSRSLPPRRQNETDFHGNSSELVASIFVRLHKQEIEQIVKNPASEKARLVYRKCIKKIFFLTPPNCLFACHGYFAVTENAAGILTEICNIFGQFDLSQSIFIMVAAALYIGARAQEMKFLQSHHQSQVGLLCQDDLSRQSDLLLRLKQLYENFSSSAKNCIIDSIRGADRTTLMHMHSQNKLNNLVWGVRRELTLRGEIESALEWWNEISVDIFLLFNESNYQALDNNKLDATSKNILTACSTLQNYLSVIASNSNQV</sequence>
<evidence type="ECO:0000313" key="3">
    <source>
        <dbReference type="Proteomes" id="UP001530377"/>
    </source>
</evidence>
<dbReference type="AlphaFoldDB" id="A0ABD3R5Q8"/>
<comment type="caution">
    <text evidence="2">The sequence shown here is derived from an EMBL/GenBank/DDBJ whole genome shotgun (WGS) entry which is preliminary data.</text>
</comment>
<accession>A0ABD3R5Q8</accession>
<feature type="region of interest" description="Disordered" evidence="1">
    <location>
        <begin position="210"/>
        <end position="245"/>
    </location>
</feature>
<proteinExistence type="predicted"/>
<evidence type="ECO:0000256" key="1">
    <source>
        <dbReference type="SAM" id="MobiDB-lite"/>
    </source>
</evidence>
<name>A0ABD3R5Q8_9STRA</name>
<organism evidence="2 3">
    <name type="scientific">Cyclostephanos tholiformis</name>
    <dbReference type="NCBI Taxonomy" id="382380"/>
    <lineage>
        <taxon>Eukaryota</taxon>
        <taxon>Sar</taxon>
        <taxon>Stramenopiles</taxon>
        <taxon>Ochrophyta</taxon>
        <taxon>Bacillariophyta</taxon>
        <taxon>Coscinodiscophyceae</taxon>
        <taxon>Thalassiosirophycidae</taxon>
        <taxon>Stephanodiscales</taxon>
        <taxon>Stephanodiscaceae</taxon>
        <taxon>Cyclostephanos</taxon>
    </lineage>
</organism>